<name>A0A9D4JWQ3_DREPO</name>
<dbReference type="InterPro" id="IPR043129">
    <property type="entry name" value="ATPase_NBD"/>
</dbReference>
<reference evidence="1" key="2">
    <citation type="submission" date="2020-11" db="EMBL/GenBank/DDBJ databases">
        <authorList>
            <person name="McCartney M.A."/>
            <person name="Auch B."/>
            <person name="Kono T."/>
            <person name="Mallez S."/>
            <person name="Becker A."/>
            <person name="Gohl D.M."/>
            <person name="Silverstein K.A.T."/>
            <person name="Koren S."/>
            <person name="Bechman K.B."/>
            <person name="Herman A."/>
            <person name="Abrahante J.E."/>
            <person name="Garbe J."/>
        </authorList>
    </citation>
    <scope>NUCLEOTIDE SEQUENCE</scope>
    <source>
        <strain evidence="1">Duluth1</strain>
        <tissue evidence="1">Whole animal</tissue>
    </source>
</reference>
<dbReference type="SUPFAM" id="SSF53067">
    <property type="entry name" value="Actin-like ATPase domain"/>
    <property type="match status" value="1"/>
</dbReference>
<evidence type="ECO:0000313" key="1">
    <source>
        <dbReference type="EMBL" id="KAH3823188.1"/>
    </source>
</evidence>
<comment type="caution">
    <text evidence="1">The sequence shown here is derived from an EMBL/GenBank/DDBJ whole genome shotgun (WGS) entry which is preliminary data.</text>
</comment>
<protein>
    <submittedName>
        <fullName evidence="1">Uncharacterized protein</fullName>
    </submittedName>
</protein>
<evidence type="ECO:0000313" key="2">
    <source>
        <dbReference type="Proteomes" id="UP000828390"/>
    </source>
</evidence>
<organism evidence="1 2">
    <name type="scientific">Dreissena polymorpha</name>
    <name type="common">Zebra mussel</name>
    <name type="synonym">Mytilus polymorpha</name>
    <dbReference type="NCBI Taxonomy" id="45954"/>
    <lineage>
        <taxon>Eukaryota</taxon>
        <taxon>Metazoa</taxon>
        <taxon>Spiralia</taxon>
        <taxon>Lophotrochozoa</taxon>
        <taxon>Mollusca</taxon>
        <taxon>Bivalvia</taxon>
        <taxon>Autobranchia</taxon>
        <taxon>Heteroconchia</taxon>
        <taxon>Euheterodonta</taxon>
        <taxon>Imparidentia</taxon>
        <taxon>Neoheterodontei</taxon>
        <taxon>Myida</taxon>
        <taxon>Dreissenoidea</taxon>
        <taxon>Dreissenidae</taxon>
        <taxon>Dreissena</taxon>
    </lineage>
</organism>
<proteinExistence type="predicted"/>
<reference evidence="1" key="1">
    <citation type="journal article" date="2019" name="bioRxiv">
        <title>The Genome of the Zebra Mussel, Dreissena polymorpha: A Resource for Invasive Species Research.</title>
        <authorList>
            <person name="McCartney M.A."/>
            <person name="Auch B."/>
            <person name="Kono T."/>
            <person name="Mallez S."/>
            <person name="Zhang Y."/>
            <person name="Obille A."/>
            <person name="Becker A."/>
            <person name="Abrahante J.E."/>
            <person name="Garbe J."/>
            <person name="Badalamenti J.P."/>
            <person name="Herman A."/>
            <person name="Mangelson H."/>
            <person name="Liachko I."/>
            <person name="Sullivan S."/>
            <person name="Sone E.D."/>
            <person name="Koren S."/>
            <person name="Silverstein K.A.T."/>
            <person name="Beckman K.B."/>
            <person name="Gohl D.M."/>
        </authorList>
    </citation>
    <scope>NUCLEOTIDE SEQUENCE</scope>
    <source>
        <strain evidence="1">Duluth1</strain>
        <tissue evidence="1">Whole animal</tissue>
    </source>
</reference>
<dbReference type="PANTHER" id="PTHR14187:SF5">
    <property type="entry name" value="HEAT SHOCK 70 KDA PROTEIN 12A"/>
    <property type="match status" value="1"/>
</dbReference>
<accession>A0A9D4JWQ3</accession>
<sequence length="258" mass="28359">MSLNEIVKLKRRMTLKEAIKKSKYAKDIVQEMDKLKVDAKIMRSLFAESIDKAVTHVRKLLHTYSQVSHILLAGGFSESQLFQDAMQHSFPGKTLIVPSDAGLAVLKGAVIHGHNTTMISSRKAKFAYGVGFYAKYDPTLHTPGRHIKIGKHKGYVAGCFDTLIEMDKDLQQDSISAIKCYEPFPGDLNVIVELFCCDNNSPTYVDEPGCFKLGKVTVDCPARDDLVTVSLFLGGTELKVSAVNSVGKAVSATFDLPD</sequence>
<dbReference type="AlphaFoldDB" id="A0A9D4JWQ3"/>
<dbReference type="PANTHER" id="PTHR14187">
    <property type="entry name" value="ALPHA KINASE/ELONGATION FACTOR 2 KINASE"/>
    <property type="match status" value="1"/>
</dbReference>
<keyword evidence="2" id="KW-1185">Reference proteome</keyword>
<gene>
    <name evidence="1" type="ORF">DPMN_124987</name>
</gene>
<dbReference type="Proteomes" id="UP000828390">
    <property type="component" value="Unassembled WGS sequence"/>
</dbReference>
<dbReference type="EMBL" id="JAIWYP010000005">
    <property type="protein sequence ID" value="KAH3823188.1"/>
    <property type="molecule type" value="Genomic_DNA"/>
</dbReference>